<dbReference type="AlphaFoldDB" id="A0A4Z1KGM6"/>
<evidence type="ECO:0000313" key="1">
    <source>
        <dbReference type="EMBL" id="TGO80597.1"/>
    </source>
</evidence>
<dbReference type="STRING" id="278938.A0A4Z1KGM6"/>
<dbReference type="Proteomes" id="UP000297229">
    <property type="component" value="Unassembled WGS sequence"/>
</dbReference>
<reference evidence="1 2" key="1">
    <citation type="submission" date="2017-12" db="EMBL/GenBank/DDBJ databases">
        <title>Comparative genomics of Botrytis spp.</title>
        <authorList>
            <person name="Valero-Jimenez C.A."/>
            <person name="Tapia P."/>
            <person name="Veloso J."/>
            <person name="Silva-Moreno E."/>
            <person name="Staats M."/>
            <person name="Valdes J.H."/>
            <person name="Van Kan J.A.L."/>
        </authorList>
    </citation>
    <scope>NUCLEOTIDE SEQUENCE [LARGE SCALE GENOMIC DNA]</scope>
    <source>
        <strain evidence="1 2">Be9601</strain>
    </source>
</reference>
<name>A0A4Z1KGM6_9HELO</name>
<gene>
    <name evidence="1" type="ORF">BELL_0004g00230</name>
</gene>
<proteinExistence type="predicted"/>
<dbReference type="EMBL" id="PQXM01000004">
    <property type="protein sequence ID" value="TGO80597.1"/>
    <property type="molecule type" value="Genomic_DNA"/>
</dbReference>
<organism evidence="1 2">
    <name type="scientific">Botrytis elliptica</name>
    <dbReference type="NCBI Taxonomy" id="278938"/>
    <lineage>
        <taxon>Eukaryota</taxon>
        <taxon>Fungi</taxon>
        <taxon>Dikarya</taxon>
        <taxon>Ascomycota</taxon>
        <taxon>Pezizomycotina</taxon>
        <taxon>Leotiomycetes</taxon>
        <taxon>Helotiales</taxon>
        <taxon>Sclerotiniaceae</taxon>
        <taxon>Botrytis</taxon>
    </lineage>
</organism>
<accession>A0A4Z1KGM6</accession>
<keyword evidence="2" id="KW-1185">Reference proteome</keyword>
<comment type="caution">
    <text evidence="1">The sequence shown here is derived from an EMBL/GenBank/DDBJ whole genome shotgun (WGS) entry which is preliminary data.</text>
</comment>
<evidence type="ECO:0000313" key="2">
    <source>
        <dbReference type="Proteomes" id="UP000297229"/>
    </source>
</evidence>
<sequence length="503" mass="54907">MPNWKSYEATVRLLSAIVAAHPNLKLDYAAISKYYGDESNYHQIWRGMSGIKRNAESLRKAVDAGLNASTVNLENDFSVKKAISIRFGGDCTASALDNRFRRLKSDAKLINAAVARGEDPILMNVGDTNGEVACKGKAISVLMGSATPASHIQSQLRETIKPLGERLIAMRDAGEDCKDVDLTDLGTRRYKAEIAAKMGSDVTPISVKAQFSRSFRVLAARQNALYAVGKDPKDASLDKLGSQQKSEVAKYMGSDVTPIAIKIQYNATIRALSRRQIALFDAGKDPLDVSLNNPKGETARIMGSDTTPSSLQNHFRRTVKVLCKRQMSMLAAGQDSMEVSLDGLGGDVTVDAIKQQIGKRIKVLGSRQTKMRAAGQDPKRVDLEGLMPAKKEKGEMDKFMGDSTMNGLRFQFDTRYKVIAKRQKAMLAAGENPSTVDIVTGGKTEVQKCFGSDATAGGIKFQFATTIKKHVDQIRSARAAGKDCKDITLNSNGLLVYIFHRER</sequence>
<protein>
    <submittedName>
        <fullName evidence="1">Uncharacterized protein</fullName>
    </submittedName>
</protein>